<comment type="subcellular location">
    <subcellularLocation>
        <location evidence="6">Nucleus outer membrane</location>
        <topology evidence="6">Single-pass membrane protein</topology>
    </subcellularLocation>
</comment>
<sequence>MSQSKVPLGLEHFSRLNSSIWYHQPTSRTPSRDPDLVLVLGWMDAQPKHIAKYAAGYEKLYPSASILGITTSAYDAAIATNSANTKRISPALDILYALPPNAKLLIHLFSNGGGFTGMLLARCYRKKTGKALPVTATVCDSMPGRTRMIAQTRAFMVALPKSAILRAIVTFVMYITYPLYRLWHILTGTLDAVEVIRLALNDKSLFDLDAPRLYVYSEADDMVDPKDVEEHADAAAKLGVTVFREKYLTSGHAAHMIQDPEKYWSIVQKLWSGVS</sequence>
<evidence type="ECO:0000256" key="7">
    <source>
        <dbReference type="SAM" id="Phobius"/>
    </source>
</evidence>
<name>A0A2J6R6L7_HYAVF</name>
<evidence type="ECO:0000313" key="9">
    <source>
        <dbReference type="Proteomes" id="UP000235786"/>
    </source>
</evidence>
<keyword evidence="2 7" id="KW-0812">Transmembrane</keyword>
<keyword evidence="3 7" id="KW-1133">Transmembrane helix</keyword>
<comment type="similarity">
    <text evidence="1">Belongs to the TMEM53 family.</text>
</comment>
<dbReference type="Proteomes" id="UP000235786">
    <property type="component" value="Unassembled WGS sequence"/>
</dbReference>
<evidence type="ECO:0000256" key="5">
    <source>
        <dbReference type="ARBA" id="ARBA00023242"/>
    </source>
</evidence>
<evidence type="ECO:0000256" key="3">
    <source>
        <dbReference type="ARBA" id="ARBA00022989"/>
    </source>
</evidence>
<evidence type="ECO:0000256" key="1">
    <source>
        <dbReference type="ARBA" id="ARBA00007387"/>
    </source>
</evidence>
<evidence type="ECO:0000256" key="4">
    <source>
        <dbReference type="ARBA" id="ARBA00023136"/>
    </source>
</evidence>
<dbReference type="PANTHER" id="PTHR12265">
    <property type="entry name" value="TRANSMEMBRANE PROTEIN 53"/>
    <property type="match status" value="1"/>
</dbReference>
<keyword evidence="9" id="KW-1185">Reference proteome</keyword>
<proteinExistence type="inferred from homology"/>
<reference evidence="8 9" key="1">
    <citation type="submission" date="2016-04" db="EMBL/GenBank/DDBJ databases">
        <title>A degradative enzymes factory behind the ericoid mycorrhizal symbiosis.</title>
        <authorList>
            <consortium name="DOE Joint Genome Institute"/>
            <person name="Martino E."/>
            <person name="Morin E."/>
            <person name="Grelet G."/>
            <person name="Kuo A."/>
            <person name="Kohler A."/>
            <person name="Daghino S."/>
            <person name="Barry K."/>
            <person name="Choi C."/>
            <person name="Cichocki N."/>
            <person name="Clum A."/>
            <person name="Copeland A."/>
            <person name="Hainaut M."/>
            <person name="Haridas S."/>
            <person name="Labutti K."/>
            <person name="Lindquist E."/>
            <person name="Lipzen A."/>
            <person name="Khouja H.-R."/>
            <person name="Murat C."/>
            <person name="Ohm R."/>
            <person name="Olson A."/>
            <person name="Spatafora J."/>
            <person name="Veneault-Fourrey C."/>
            <person name="Henrissat B."/>
            <person name="Grigoriev I."/>
            <person name="Martin F."/>
            <person name="Perotto S."/>
        </authorList>
    </citation>
    <scope>NUCLEOTIDE SEQUENCE [LARGE SCALE GENOMIC DNA]</scope>
    <source>
        <strain evidence="8 9">F</strain>
    </source>
</reference>
<gene>
    <name evidence="8" type="ORF">L207DRAFT_517377</name>
</gene>
<keyword evidence="4 7" id="KW-0472">Membrane</keyword>
<evidence type="ECO:0000256" key="2">
    <source>
        <dbReference type="ARBA" id="ARBA00022692"/>
    </source>
</evidence>
<keyword evidence="5" id="KW-0539">Nucleus</keyword>
<accession>A0A2J6R6L7</accession>
<evidence type="ECO:0008006" key="10">
    <source>
        <dbReference type="Google" id="ProtNLM"/>
    </source>
</evidence>
<dbReference type="EMBL" id="KZ613954">
    <property type="protein sequence ID" value="PMD34162.1"/>
    <property type="molecule type" value="Genomic_DNA"/>
</dbReference>
<dbReference type="GO" id="GO:0005640">
    <property type="term" value="C:nuclear outer membrane"/>
    <property type="evidence" value="ECO:0007669"/>
    <property type="project" value="UniProtKB-SubCell"/>
</dbReference>
<dbReference type="AlphaFoldDB" id="A0A2J6R6L7"/>
<dbReference type="OrthoDB" id="77878at2759"/>
<dbReference type="SUPFAM" id="SSF53474">
    <property type="entry name" value="alpha/beta-Hydrolases"/>
    <property type="match status" value="1"/>
</dbReference>
<feature type="transmembrane region" description="Helical" evidence="7">
    <location>
        <begin position="154"/>
        <end position="176"/>
    </location>
</feature>
<dbReference type="InterPro" id="IPR008547">
    <property type="entry name" value="DUF829_TMEM53"/>
</dbReference>
<dbReference type="PANTHER" id="PTHR12265:SF30">
    <property type="entry name" value="TRANSMEMBRANE PROTEIN 53"/>
    <property type="match status" value="1"/>
</dbReference>
<evidence type="ECO:0000313" key="8">
    <source>
        <dbReference type="EMBL" id="PMD34162.1"/>
    </source>
</evidence>
<organism evidence="8 9">
    <name type="scientific">Hyaloscypha variabilis (strain UAMH 11265 / GT02V1 / F)</name>
    <name type="common">Meliniomyces variabilis</name>
    <dbReference type="NCBI Taxonomy" id="1149755"/>
    <lineage>
        <taxon>Eukaryota</taxon>
        <taxon>Fungi</taxon>
        <taxon>Dikarya</taxon>
        <taxon>Ascomycota</taxon>
        <taxon>Pezizomycotina</taxon>
        <taxon>Leotiomycetes</taxon>
        <taxon>Helotiales</taxon>
        <taxon>Hyaloscyphaceae</taxon>
        <taxon>Hyaloscypha</taxon>
        <taxon>Hyaloscypha variabilis</taxon>
    </lineage>
</organism>
<evidence type="ECO:0000256" key="6">
    <source>
        <dbReference type="ARBA" id="ARBA00034303"/>
    </source>
</evidence>
<protein>
    <recommendedName>
        <fullName evidence="10">DUF829-domain-containing protein</fullName>
    </recommendedName>
</protein>
<dbReference type="InterPro" id="IPR029058">
    <property type="entry name" value="AB_hydrolase_fold"/>
</dbReference>
<dbReference type="Pfam" id="PF05705">
    <property type="entry name" value="DUF829"/>
    <property type="match status" value="1"/>
</dbReference>